<reference evidence="2 3" key="1">
    <citation type="submission" date="2019-09" db="EMBL/GenBank/DDBJ databases">
        <title>Hydrogenophaga aromatica sp. nov., isolated from a para-xylene-degrading enrichment culture.</title>
        <authorList>
            <person name="Tancsics A."/>
            <person name="Banerjee S."/>
        </authorList>
    </citation>
    <scope>NUCLEOTIDE SEQUENCE [LARGE SCALE GENOMIC DNA]</scope>
    <source>
        <strain evidence="2 3">D2P1</strain>
    </source>
</reference>
<gene>
    <name evidence="2" type="ORF">F3K02_09135</name>
</gene>
<name>A0A7Y8GV46_9BURK</name>
<protein>
    <submittedName>
        <fullName evidence="2">Uncharacterized protein</fullName>
    </submittedName>
</protein>
<sequence>MTSVYWPDTKIIKSTNNAFTQARASLFANDPGEVGKATLARKQAAADHSKEAQKARGTGFGHATLKGLSKRGKKLLNNAPQSITIGPRGSSRGDQIKRGGI</sequence>
<keyword evidence="3" id="KW-1185">Reference proteome</keyword>
<organism evidence="2 3">
    <name type="scientific">Hydrogenophaga aromaticivorans</name>
    <dbReference type="NCBI Taxonomy" id="2610898"/>
    <lineage>
        <taxon>Bacteria</taxon>
        <taxon>Pseudomonadati</taxon>
        <taxon>Pseudomonadota</taxon>
        <taxon>Betaproteobacteria</taxon>
        <taxon>Burkholderiales</taxon>
        <taxon>Comamonadaceae</taxon>
        <taxon>Hydrogenophaga</taxon>
    </lineage>
</organism>
<comment type="caution">
    <text evidence="2">The sequence shown here is derived from an EMBL/GenBank/DDBJ whole genome shotgun (WGS) entry which is preliminary data.</text>
</comment>
<dbReference type="EMBL" id="VYGV01000006">
    <property type="protein sequence ID" value="NWF45409.1"/>
    <property type="molecule type" value="Genomic_DNA"/>
</dbReference>
<evidence type="ECO:0000256" key="1">
    <source>
        <dbReference type="SAM" id="MobiDB-lite"/>
    </source>
</evidence>
<feature type="region of interest" description="Disordered" evidence="1">
    <location>
        <begin position="39"/>
        <end position="101"/>
    </location>
</feature>
<dbReference type="AlphaFoldDB" id="A0A7Y8GV46"/>
<feature type="compositionally biased region" description="Basic and acidic residues" evidence="1">
    <location>
        <begin position="44"/>
        <end position="54"/>
    </location>
</feature>
<evidence type="ECO:0000313" key="2">
    <source>
        <dbReference type="EMBL" id="NWF45409.1"/>
    </source>
</evidence>
<proteinExistence type="predicted"/>
<dbReference type="Proteomes" id="UP000545507">
    <property type="component" value="Unassembled WGS sequence"/>
</dbReference>
<evidence type="ECO:0000313" key="3">
    <source>
        <dbReference type="Proteomes" id="UP000545507"/>
    </source>
</evidence>
<dbReference type="RefSeq" id="WP_177135259.1">
    <property type="nucleotide sequence ID" value="NZ_VYGV01000006.1"/>
</dbReference>
<accession>A0A7Y8GV46</accession>